<dbReference type="GO" id="GO:0000287">
    <property type="term" value="F:magnesium ion binding"/>
    <property type="evidence" value="ECO:0007669"/>
    <property type="project" value="InterPro"/>
</dbReference>
<dbReference type="InterPro" id="IPR010115">
    <property type="entry name" value="FbiA/CofD"/>
</dbReference>
<dbReference type="AlphaFoldDB" id="A0A0W8F0N9"/>
<comment type="caution">
    <text evidence="3">The sequence shown here is derived from an EMBL/GenBank/DDBJ whole genome shotgun (WGS) entry which is preliminary data.</text>
</comment>
<evidence type="ECO:0000313" key="3">
    <source>
        <dbReference type="EMBL" id="KUG14470.1"/>
    </source>
</evidence>
<dbReference type="GO" id="GO:0043743">
    <property type="term" value="F:LPPG:FO 2-phospho-L-lactate transferase activity"/>
    <property type="evidence" value="ECO:0007669"/>
    <property type="project" value="InterPro"/>
</dbReference>
<keyword evidence="1 3" id="KW-0808">Transferase</keyword>
<accession>A0A0W8F0N9</accession>
<dbReference type="Pfam" id="PF01933">
    <property type="entry name" value="CofD"/>
    <property type="match status" value="1"/>
</dbReference>
<dbReference type="InterPro" id="IPR038136">
    <property type="entry name" value="CofD-like_dom_sf"/>
</dbReference>
<protein>
    <submittedName>
        <fullName evidence="3">Lactyl (2) diphospho-(5') guanosine:7,8-didemethyl-8-hydroxy-5-deazariboflavin 2-phospho-l-lactate transferase</fullName>
    </submittedName>
</protein>
<dbReference type="EMBL" id="LNQE01001657">
    <property type="protein sequence ID" value="KUG14470.1"/>
    <property type="molecule type" value="Genomic_DNA"/>
</dbReference>
<sequence>MITFLSGGTGTPKLVRGAREHLPDREIAVVVNTAEDLWISGNHLSPDIDTLLYLFSGSLNTDTWWGIRGDTFRTHEELLALGVDEYIGIGDADRALHIARGDLLRNGSSLTEATSTLCSRLGIAARILPMTDEEVATLIRTDSGTIHFQEYWVKHRGNLPIREVLRHSPTGPSATGEVLQAIRDADLVIIGPSNPVTSILPILECAGVIPALMDQFVIVVSPFIGDAPISGPAGALMRARGLAPDSAATFSLYREFCDLFVQDIRDPIDVPGSLRCDTLMTSGEKSAALAGSLIAAVRGR</sequence>
<dbReference type="NCBIfam" id="TIGR01819">
    <property type="entry name" value="F420_cofD"/>
    <property type="match status" value="1"/>
</dbReference>
<evidence type="ECO:0000256" key="2">
    <source>
        <dbReference type="ARBA" id="ARBA00022842"/>
    </source>
</evidence>
<name>A0A0W8F0N9_9ZZZZ</name>
<dbReference type="HAMAP" id="MF_01257">
    <property type="entry name" value="CofD"/>
    <property type="match status" value="1"/>
</dbReference>
<dbReference type="Gene3D" id="1.10.8.240">
    <property type="entry name" value="CofD-like domain"/>
    <property type="match status" value="1"/>
</dbReference>
<dbReference type="CDD" id="cd07186">
    <property type="entry name" value="CofD_like"/>
    <property type="match status" value="1"/>
</dbReference>
<organism evidence="3">
    <name type="scientific">hydrocarbon metagenome</name>
    <dbReference type="NCBI Taxonomy" id="938273"/>
    <lineage>
        <taxon>unclassified sequences</taxon>
        <taxon>metagenomes</taxon>
        <taxon>ecological metagenomes</taxon>
    </lineage>
</organism>
<dbReference type="InterPro" id="IPR002882">
    <property type="entry name" value="CofD"/>
</dbReference>
<reference evidence="3" key="1">
    <citation type="journal article" date="2015" name="Proc. Natl. Acad. Sci. U.S.A.">
        <title>Networks of energetic and metabolic interactions define dynamics in microbial communities.</title>
        <authorList>
            <person name="Embree M."/>
            <person name="Liu J.K."/>
            <person name="Al-Bassam M.M."/>
            <person name="Zengler K."/>
        </authorList>
    </citation>
    <scope>NUCLEOTIDE SEQUENCE</scope>
</reference>
<dbReference type="Gene3D" id="3.40.50.10680">
    <property type="entry name" value="CofD-like domains"/>
    <property type="match status" value="1"/>
</dbReference>
<dbReference type="SUPFAM" id="SSF142338">
    <property type="entry name" value="CofD-like"/>
    <property type="match status" value="1"/>
</dbReference>
<evidence type="ECO:0000256" key="1">
    <source>
        <dbReference type="ARBA" id="ARBA00022679"/>
    </source>
</evidence>
<keyword evidence="2" id="KW-0460">Magnesium</keyword>
<dbReference type="PANTHER" id="PTHR43007">
    <property type="entry name" value="2-PHOSPHO-L-LACTATE TRANSFERASE"/>
    <property type="match status" value="1"/>
</dbReference>
<dbReference type="PANTHER" id="PTHR43007:SF1">
    <property type="entry name" value="2-PHOSPHO-L-LACTATE TRANSFERASE"/>
    <property type="match status" value="1"/>
</dbReference>
<proteinExistence type="inferred from homology"/>
<gene>
    <name evidence="3" type="ORF">ASZ90_015887</name>
</gene>